<evidence type="ECO:0000313" key="1">
    <source>
        <dbReference type="Proteomes" id="UP000887579"/>
    </source>
</evidence>
<evidence type="ECO:0000313" key="2">
    <source>
        <dbReference type="WBParaSite" id="ES5_v2.g26232.t1"/>
    </source>
</evidence>
<proteinExistence type="predicted"/>
<sequence>MHQEIAVDNVPTSSNDAVCQPSPEISDAQKSLEKFLNKAMRIELSDGRIIIGNLVCTDNVPNIILQGSQEYWLKDWPNGYIRDLGVVVIGGKHIKSIRVLKEDHIS</sequence>
<reference evidence="2" key="1">
    <citation type="submission" date="2022-11" db="UniProtKB">
        <authorList>
            <consortium name="WormBaseParasite"/>
        </authorList>
    </citation>
    <scope>IDENTIFICATION</scope>
</reference>
<protein>
    <submittedName>
        <fullName evidence="2">Sm domain-containing protein</fullName>
    </submittedName>
</protein>
<name>A0AC34GA29_9BILA</name>
<dbReference type="WBParaSite" id="ES5_v2.g26232.t1">
    <property type="protein sequence ID" value="ES5_v2.g26232.t1"/>
    <property type="gene ID" value="ES5_v2.g26232"/>
</dbReference>
<organism evidence="1 2">
    <name type="scientific">Panagrolaimus sp. ES5</name>
    <dbReference type="NCBI Taxonomy" id="591445"/>
    <lineage>
        <taxon>Eukaryota</taxon>
        <taxon>Metazoa</taxon>
        <taxon>Ecdysozoa</taxon>
        <taxon>Nematoda</taxon>
        <taxon>Chromadorea</taxon>
        <taxon>Rhabditida</taxon>
        <taxon>Tylenchina</taxon>
        <taxon>Panagrolaimomorpha</taxon>
        <taxon>Panagrolaimoidea</taxon>
        <taxon>Panagrolaimidae</taxon>
        <taxon>Panagrolaimus</taxon>
    </lineage>
</organism>
<dbReference type="Proteomes" id="UP000887579">
    <property type="component" value="Unplaced"/>
</dbReference>
<accession>A0AC34GA29</accession>